<feature type="domain" description="Transglutaminase-like" evidence="1">
    <location>
        <begin position="176"/>
        <end position="246"/>
    </location>
</feature>
<dbReference type="InterPro" id="IPR013589">
    <property type="entry name" value="Bac_transglu_N"/>
</dbReference>
<dbReference type="Gene3D" id="3.10.620.30">
    <property type="match status" value="1"/>
</dbReference>
<keyword evidence="3" id="KW-1185">Reference proteome</keyword>
<dbReference type="SMART" id="SM00460">
    <property type="entry name" value="TGc"/>
    <property type="match status" value="1"/>
</dbReference>
<dbReference type="Proteomes" id="UP001476282">
    <property type="component" value="Unassembled WGS sequence"/>
</dbReference>
<protein>
    <submittedName>
        <fullName evidence="2">Uncharacterized protein Rv2569c</fullName>
    </submittedName>
</protein>
<gene>
    <name evidence="2" type="ORF">Hsar01_01791</name>
</gene>
<reference evidence="2 3" key="1">
    <citation type="submission" date="2024-02" db="EMBL/GenBank/DDBJ databases">
        <title>Haloferula sargassicola NBRC 104335.</title>
        <authorList>
            <person name="Ichikawa N."/>
            <person name="Katano-Makiyama Y."/>
            <person name="Hidaka K."/>
        </authorList>
    </citation>
    <scope>NUCLEOTIDE SEQUENCE [LARGE SCALE GENOMIC DNA]</scope>
    <source>
        <strain evidence="2 3">NBRC 104335</strain>
    </source>
</reference>
<dbReference type="PANTHER" id="PTHR33490:SF7">
    <property type="entry name" value="BLR2979 PROTEIN"/>
    <property type="match status" value="1"/>
</dbReference>
<evidence type="ECO:0000259" key="1">
    <source>
        <dbReference type="SMART" id="SM00460"/>
    </source>
</evidence>
<sequence length="290" mass="32325">MVYRIRHRTTYLYEDPANLCHNLARLRPLDLPRQRCLDFRLRIMPRPDLASSHEDGFGNHVDYFAIQHPHDELVIEAESRVEMRPESQLLLDSSCAWDQVHALIAGTGDAQLVAARDFTLSSPMIPRVPGLEKLTDPDFTPGRPLLETITALNERIFSTFDFKPGFTNVATPISEVLEKRAGVCQDFAHLMVAALRSLGIPARYVSGYLETLPPPGKPKLIGADASHAWVSVFIPGQGWAEFDPTNNLRPGLRHIVVAYGRDYSDVSPLRGVTMGGSDHRLKVAVDVNPE</sequence>
<proteinExistence type="predicted"/>
<dbReference type="PANTHER" id="PTHR33490">
    <property type="entry name" value="BLR5614 PROTEIN-RELATED"/>
    <property type="match status" value="1"/>
</dbReference>
<dbReference type="InterPro" id="IPR038765">
    <property type="entry name" value="Papain-like_cys_pep_sf"/>
</dbReference>
<comment type="caution">
    <text evidence="2">The sequence shown here is derived from an EMBL/GenBank/DDBJ whole genome shotgun (WGS) entry which is preliminary data.</text>
</comment>
<evidence type="ECO:0000313" key="3">
    <source>
        <dbReference type="Proteomes" id="UP001476282"/>
    </source>
</evidence>
<dbReference type="Pfam" id="PF01841">
    <property type="entry name" value="Transglut_core"/>
    <property type="match status" value="1"/>
</dbReference>
<dbReference type="EMBL" id="BAABRI010000008">
    <property type="protein sequence ID" value="GAA5482568.1"/>
    <property type="molecule type" value="Genomic_DNA"/>
</dbReference>
<accession>A0ABP9URY7</accession>
<dbReference type="InterPro" id="IPR002931">
    <property type="entry name" value="Transglutaminase-like"/>
</dbReference>
<organism evidence="2 3">
    <name type="scientific">Haloferula sargassicola</name>
    <dbReference type="NCBI Taxonomy" id="490096"/>
    <lineage>
        <taxon>Bacteria</taxon>
        <taxon>Pseudomonadati</taxon>
        <taxon>Verrucomicrobiota</taxon>
        <taxon>Verrucomicrobiia</taxon>
        <taxon>Verrucomicrobiales</taxon>
        <taxon>Verrucomicrobiaceae</taxon>
        <taxon>Haloferula</taxon>
    </lineage>
</organism>
<name>A0ABP9URY7_9BACT</name>
<dbReference type="RefSeq" id="WP_353566707.1">
    <property type="nucleotide sequence ID" value="NZ_BAABRI010000008.1"/>
</dbReference>
<evidence type="ECO:0000313" key="2">
    <source>
        <dbReference type="EMBL" id="GAA5482568.1"/>
    </source>
</evidence>
<dbReference type="Pfam" id="PF08379">
    <property type="entry name" value="Bact_transglu_N"/>
    <property type="match status" value="1"/>
</dbReference>
<dbReference type="SUPFAM" id="SSF54001">
    <property type="entry name" value="Cysteine proteinases"/>
    <property type="match status" value="1"/>
</dbReference>